<protein>
    <submittedName>
        <fullName evidence="13">Putative outer membrane protein, probably involved in nutrient binding</fullName>
    </submittedName>
</protein>
<dbReference type="PROSITE" id="PS52016">
    <property type="entry name" value="TONB_DEPENDENT_REC_3"/>
    <property type="match status" value="1"/>
</dbReference>
<dbReference type="NCBIfam" id="TIGR04057">
    <property type="entry name" value="SusC_RagA_signa"/>
    <property type="match status" value="1"/>
</dbReference>
<comment type="caution">
    <text evidence="13">The sequence shown here is derived from an EMBL/GenBank/DDBJ whole genome shotgun (WGS) entry which is preliminary data.</text>
</comment>
<evidence type="ECO:0000256" key="8">
    <source>
        <dbReference type="ARBA" id="ARBA00023065"/>
    </source>
</evidence>
<dbReference type="SUPFAM" id="SSF49464">
    <property type="entry name" value="Carboxypeptidase regulatory domain-like"/>
    <property type="match status" value="1"/>
</dbReference>
<dbReference type="InterPro" id="IPR036942">
    <property type="entry name" value="Beta-barrel_TonB_sf"/>
</dbReference>
<dbReference type="Gene3D" id="2.170.130.10">
    <property type="entry name" value="TonB-dependent receptor, plug domain"/>
    <property type="match status" value="1"/>
</dbReference>
<feature type="domain" description="TonB-dependent receptor plug" evidence="12">
    <location>
        <begin position="103"/>
        <end position="230"/>
    </location>
</feature>
<keyword evidence="3 11" id="KW-1134">Transmembrane beta strand</keyword>
<keyword evidence="9 11" id="KW-0472">Membrane</keyword>
<evidence type="ECO:0000256" key="5">
    <source>
        <dbReference type="ARBA" id="ARBA00022692"/>
    </source>
</evidence>
<dbReference type="Gene3D" id="2.40.170.20">
    <property type="entry name" value="TonB-dependent receptor, beta-barrel domain"/>
    <property type="match status" value="1"/>
</dbReference>
<keyword evidence="4" id="KW-0410">Iron transport</keyword>
<evidence type="ECO:0000313" key="13">
    <source>
        <dbReference type="EMBL" id="EAY31201.1"/>
    </source>
</evidence>
<comment type="subcellular location">
    <subcellularLocation>
        <location evidence="1 11">Cell outer membrane</location>
        <topology evidence="1 11">Multi-pass membrane protein</topology>
    </subcellularLocation>
</comment>
<evidence type="ECO:0000256" key="7">
    <source>
        <dbReference type="ARBA" id="ARBA00023004"/>
    </source>
</evidence>
<evidence type="ECO:0000256" key="4">
    <source>
        <dbReference type="ARBA" id="ARBA00022496"/>
    </source>
</evidence>
<proteinExistence type="inferred from homology"/>
<dbReference type="eggNOG" id="COG4206">
    <property type="taxonomic scope" value="Bacteria"/>
</dbReference>
<dbReference type="AlphaFoldDB" id="A1ZF99"/>
<dbReference type="Pfam" id="PF13715">
    <property type="entry name" value="CarbopepD_reg_2"/>
    <property type="match status" value="1"/>
</dbReference>
<gene>
    <name evidence="13" type="ORF">M23134_07613</name>
</gene>
<dbReference type="InterPro" id="IPR023996">
    <property type="entry name" value="TonB-dep_OMP_SusC/RagA"/>
</dbReference>
<reference evidence="13 14" key="1">
    <citation type="submission" date="2007-01" db="EMBL/GenBank/DDBJ databases">
        <authorList>
            <person name="Haygood M."/>
            <person name="Podell S."/>
            <person name="Anderson C."/>
            <person name="Hopkinson B."/>
            <person name="Roe K."/>
            <person name="Barbeau K."/>
            <person name="Gaasterland T."/>
            <person name="Ferriera S."/>
            <person name="Johnson J."/>
            <person name="Kravitz S."/>
            <person name="Beeson K."/>
            <person name="Sutton G."/>
            <person name="Rogers Y.-H."/>
            <person name="Friedman R."/>
            <person name="Frazier M."/>
            <person name="Venter J.C."/>
        </authorList>
    </citation>
    <scope>NUCLEOTIDE SEQUENCE [LARGE SCALE GENOMIC DNA]</scope>
    <source>
        <strain evidence="13 14">ATCC 23134</strain>
    </source>
</reference>
<dbReference type="eggNOG" id="COG4771">
    <property type="taxonomic scope" value="Bacteria"/>
</dbReference>
<keyword evidence="5 11" id="KW-0812">Transmembrane</keyword>
<evidence type="ECO:0000256" key="11">
    <source>
        <dbReference type="PROSITE-ProRule" id="PRU01360"/>
    </source>
</evidence>
<dbReference type="PANTHER" id="PTHR32552:SF68">
    <property type="entry name" value="FERRICHROME OUTER MEMBRANE TRANSPORTER_PHAGE RECEPTOR"/>
    <property type="match status" value="1"/>
</dbReference>
<sequence length="1105" mass="118426">MGLTTYAFSQITVSGTVTDNNGDGLPGVNVIEKGTSNGAATDVNGKFTLSASKGATLIFSFVGYQNREIKLISGQTDLGTVKLAEEGSLNEVVVTALGLEQNKDQTGTSVSQVATKDLISSGEPQLLNQLAGKAAGVQIISNSGSDPGAGATIRIRGANSISGSNQPLIVIDGIPMYNNTDQAGSGAGGTAGVAQQSRLNDINPNDIASMEVLKGAAAAALYGARALNGVVLITTKSGKASKKGFTVVLNSSIAIDRLNRKVPLQTSYGQGVGGRFQETGTFGTAGSWGDRIAARPGGANTFITDPNDPNYAGRFEANDGKTYYRIPSGTATEPWGGKRSRETFDVYENLFQTGITLNNDISVSSANEKGNLYISFSDTRQEGIIKGNSSYRRTTGRLNSTRYLGKYFTIAAKANYSHIESSRVQRGSNVSGILLGGLRTPADFDMRGYSGTYYDVNNTPYPNLQRAYRNPVGSRNFNSTPNSVYDNPLWIVNNILGDNAVDRFIGSLEFGADPLPWLNLTWRIGMDHYSDIRGDFFPFISAQASGGSYALNNIRNTQFNSDLIARSSFKINDNISSTILVGIGANERKFSQNSSTATNFVNTLAPPILANSSASGRTPISTFSVVRNVGYYYQASFSFYDLVFLNTSGRYEDFSTMSEGFFYPSVDVAFQFSKLLPKNDIFTFGKIRAAWGQVGRAAGAYTDRAVFIDNIAVGDAGWGSFLDPAVYGGGSRQGNTAPAILKPEIKTEIEFGLDARFLKNRVSAGVTYYMNNTVDVIQAINLSPTTGFLFRNANAAEIENRGLELEVSGDIIKTKDWSWSVNANYSRNINNVKSLQGTNRIFLAGFTSTSSNAIVGQQLGTLFGAVWDKNDDGSLILDGDGFPTLATESSVIGDPNAQFRVGFGTSVSYKNFTLRAFFDHSAGGDIWNGTRGALNVFGRPEATATTVTLTAAEAASLKTYSGSTVDQLIANGDYPSANRNADGSVTFRGSRADFGAGTVLLDESWYTTLGGGFGGADEQFIEDATWTRLRELSLSYNLNSEGFRTFTGLQSVQFTVTGRNLFLWTDYTGIDPDTNLSGSAVNGLGLDYFNNPATRSFLFSIKITY</sequence>
<keyword evidence="8" id="KW-0406">Ion transport</keyword>
<dbReference type="InterPro" id="IPR039426">
    <property type="entry name" value="TonB-dep_rcpt-like"/>
</dbReference>
<organism evidence="13 14">
    <name type="scientific">Microscilla marina ATCC 23134</name>
    <dbReference type="NCBI Taxonomy" id="313606"/>
    <lineage>
        <taxon>Bacteria</taxon>
        <taxon>Pseudomonadati</taxon>
        <taxon>Bacteroidota</taxon>
        <taxon>Cytophagia</taxon>
        <taxon>Cytophagales</taxon>
        <taxon>Microscillaceae</taxon>
        <taxon>Microscilla</taxon>
    </lineage>
</organism>
<dbReference type="GO" id="GO:0015344">
    <property type="term" value="F:siderophore uptake transmembrane transporter activity"/>
    <property type="evidence" value="ECO:0007669"/>
    <property type="project" value="TreeGrafter"/>
</dbReference>
<name>A1ZF99_MICM2</name>
<comment type="similarity">
    <text evidence="11">Belongs to the TonB-dependent receptor family.</text>
</comment>
<dbReference type="InterPro" id="IPR023997">
    <property type="entry name" value="TonB-dep_OMP_SusC/RagA_CS"/>
</dbReference>
<evidence type="ECO:0000256" key="9">
    <source>
        <dbReference type="ARBA" id="ARBA00023136"/>
    </source>
</evidence>
<dbReference type="GO" id="GO:0009279">
    <property type="term" value="C:cell outer membrane"/>
    <property type="evidence" value="ECO:0007669"/>
    <property type="project" value="UniProtKB-SubCell"/>
</dbReference>
<keyword evidence="10 11" id="KW-0998">Cell outer membrane</keyword>
<evidence type="ECO:0000256" key="1">
    <source>
        <dbReference type="ARBA" id="ARBA00004571"/>
    </source>
</evidence>
<dbReference type="PANTHER" id="PTHR32552">
    <property type="entry name" value="FERRICHROME IRON RECEPTOR-RELATED"/>
    <property type="match status" value="1"/>
</dbReference>
<keyword evidence="14" id="KW-1185">Reference proteome</keyword>
<evidence type="ECO:0000259" key="12">
    <source>
        <dbReference type="Pfam" id="PF07715"/>
    </source>
</evidence>
<dbReference type="SUPFAM" id="SSF56935">
    <property type="entry name" value="Porins"/>
    <property type="match status" value="1"/>
</dbReference>
<dbReference type="InterPro" id="IPR012910">
    <property type="entry name" value="Plug_dom"/>
</dbReference>
<dbReference type="Gene3D" id="2.60.40.1120">
    <property type="entry name" value="Carboxypeptidase-like, regulatory domain"/>
    <property type="match status" value="1"/>
</dbReference>
<keyword evidence="6" id="KW-0732">Signal</keyword>
<evidence type="ECO:0000256" key="10">
    <source>
        <dbReference type="ARBA" id="ARBA00023237"/>
    </source>
</evidence>
<dbReference type="InterPro" id="IPR008969">
    <property type="entry name" value="CarboxyPept-like_regulatory"/>
</dbReference>
<dbReference type="Proteomes" id="UP000004095">
    <property type="component" value="Unassembled WGS sequence"/>
</dbReference>
<dbReference type="EMBL" id="AAWS01000004">
    <property type="protein sequence ID" value="EAY31201.1"/>
    <property type="molecule type" value="Genomic_DNA"/>
</dbReference>
<dbReference type="Pfam" id="PF07715">
    <property type="entry name" value="Plug"/>
    <property type="match status" value="1"/>
</dbReference>
<keyword evidence="7" id="KW-0408">Iron</keyword>
<keyword evidence="2 11" id="KW-0813">Transport</keyword>
<accession>A1ZF99</accession>
<evidence type="ECO:0000256" key="3">
    <source>
        <dbReference type="ARBA" id="ARBA00022452"/>
    </source>
</evidence>
<evidence type="ECO:0000256" key="2">
    <source>
        <dbReference type="ARBA" id="ARBA00022448"/>
    </source>
</evidence>
<dbReference type="NCBIfam" id="TIGR04056">
    <property type="entry name" value="OMP_RagA_SusC"/>
    <property type="match status" value="1"/>
</dbReference>
<evidence type="ECO:0000313" key="14">
    <source>
        <dbReference type="Proteomes" id="UP000004095"/>
    </source>
</evidence>
<dbReference type="InterPro" id="IPR037066">
    <property type="entry name" value="Plug_dom_sf"/>
</dbReference>
<evidence type="ECO:0000256" key="6">
    <source>
        <dbReference type="ARBA" id="ARBA00022729"/>
    </source>
</evidence>